<organism evidence="2">
    <name type="scientific">Bifidobacterium dentium</name>
    <dbReference type="NCBI Taxonomy" id="1689"/>
    <lineage>
        <taxon>Bacteria</taxon>
        <taxon>Bacillati</taxon>
        <taxon>Actinomycetota</taxon>
        <taxon>Actinomycetes</taxon>
        <taxon>Bifidobacteriales</taxon>
        <taxon>Bifidobacteriaceae</taxon>
        <taxon>Bifidobacterium</taxon>
    </lineage>
</organism>
<sequence length="104" mass="11379">MDDEELDENDDGAGVERNPTADKIPGGIDAEREDEPGEADRKLINGRRLHGCTSFPEMGKAFYRDMTPVFAIIPSQFRDGFGCRSNVSLSQQANPNVGANEPHS</sequence>
<feature type="compositionally biased region" description="Acidic residues" evidence="1">
    <location>
        <begin position="1"/>
        <end position="13"/>
    </location>
</feature>
<reference evidence="2" key="1">
    <citation type="submission" date="2019-11" db="EMBL/GenBank/DDBJ databases">
        <authorList>
            <person name="Feng L."/>
        </authorList>
    </citation>
    <scope>NUCLEOTIDE SEQUENCE</scope>
    <source>
        <strain evidence="2">BdentiumLFYP24</strain>
    </source>
</reference>
<evidence type="ECO:0000256" key="1">
    <source>
        <dbReference type="SAM" id="MobiDB-lite"/>
    </source>
</evidence>
<protein>
    <submittedName>
        <fullName evidence="2">Uncharacterized protein</fullName>
    </submittedName>
</protein>
<dbReference type="EMBL" id="CACRSP010000003">
    <property type="protein sequence ID" value="VYS87092.1"/>
    <property type="molecule type" value="Genomic_DNA"/>
</dbReference>
<dbReference type="AlphaFoldDB" id="A0A6N2S1N5"/>
<feature type="region of interest" description="Disordered" evidence="1">
    <location>
        <begin position="1"/>
        <end position="43"/>
    </location>
</feature>
<accession>A0A6N2S1N5</accession>
<evidence type="ECO:0000313" key="2">
    <source>
        <dbReference type="EMBL" id="VYS87092.1"/>
    </source>
</evidence>
<proteinExistence type="predicted"/>
<gene>
    <name evidence="2" type="ORF">BDLFYP24_01279</name>
</gene>
<name>A0A6N2S1N5_9BIFI</name>